<dbReference type="Proteomes" id="UP000092460">
    <property type="component" value="Unassembled WGS sequence"/>
</dbReference>
<dbReference type="EnsemblMetazoa" id="GPPI039263-RA">
    <property type="protein sequence ID" value="GPPI039263-PA"/>
    <property type="gene ID" value="GPPI039263"/>
</dbReference>
<reference evidence="1" key="2">
    <citation type="submission" date="2020-05" db="UniProtKB">
        <authorList>
            <consortium name="EnsemblMetazoa"/>
        </authorList>
    </citation>
    <scope>IDENTIFICATION</scope>
    <source>
        <strain evidence="1">IAEA</strain>
    </source>
</reference>
<dbReference type="EMBL" id="JXJN01019741">
    <property type="status" value="NOT_ANNOTATED_CDS"/>
    <property type="molecule type" value="Genomic_DNA"/>
</dbReference>
<dbReference type="VEuPathDB" id="VectorBase:GPPI039263"/>
<name>A0A1B0BSJ9_9MUSC</name>
<proteinExistence type="predicted"/>
<reference evidence="2" key="1">
    <citation type="submission" date="2015-01" db="EMBL/GenBank/DDBJ databases">
        <authorList>
            <person name="Aksoy S."/>
            <person name="Warren W."/>
            <person name="Wilson R.K."/>
        </authorList>
    </citation>
    <scope>NUCLEOTIDE SEQUENCE [LARGE SCALE GENOMIC DNA]</scope>
    <source>
        <strain evidence="2">IAEA</strain>
    </source>
</reference>
<sequence length="300" mass="34519">MVAAMFYENFKYSNKPTHIEVYTPMTAVTRTLIALKLLNDNAIIIVRRRFQLKLSVDDAVPSSFPLSQKCCINSLTLLSCICQHELTSYENKPSSVESIRSLQALRDKVQKSEETINFLLETIDVIKDVYEKSMRAADYIRIHQDRISAQNLLDYLDRKEKTDAVENHAKQEEKVPDKIVEEMPKQIENEISKRTEGEKQKLAQKICAEIEREGKILKAMENEYPKEIGKGKKLAAADTLRKTPRSLICVRQATNVRKQRAVPFCRIKNQRRVSFSRVEITLSPLLFSNKAAVFKILDNL</sequence>
<accession>A0A1B0BSJ9</accession>
<organism evidence="1 2">
    <name type="scientific">Glossina palpalis gambiensis</name>
    <dbReference type="NCBI Taxonomy" id="67801"/>
    <lineage>
        <taxon>Eukaryota</taxon>
        <taxon>Metazoa</taxon>
        <taxon>Ecdysozoa</taxon>
        <taxon>Arthropoda</taxon>
        <taxon>Hexapoda</taxon>
        <taxon>Insecta</taxon>
        <taxon>Pterygota</taxon>
        <taxon>Neoptera</taxon>
        <taxon>Endopterygota</taxon>
        <taxon>Diptera</taxon>
        <taxon>Brachycera</taxon>
        <taxon>Muscomorpha</taxon>
        <taxon>Hippoboscoidea</taxon>
        <taxon>Glossinidae</taxon>
        <taxon>Glossina</taxon>
    </lineage>
</organism>
<dbReference type="AlphaFoldDB" id="A0A1B0BSJ9"/>
<evidence type="ECO:0000313" key="2">
    <source>
        <dbReference type="Proteomes" id="UP000092460"/>
    </source>
</evidence>
<evidence type="ECO:0000313" key="1">
    <source>
        <dbReference type="EnsemblMetazoa" id="GPPI039263-PA"/>
    </source>
</evidence>
<protein>
    <submittedName>
        <fullName evidence="1">Uncharacterized protein</fullName>
    </submittedName>
</protein>
<keyword evidence="2" id="KW-1185">Reference proteome</keyword>